<dbReference type="GO" id="GO:0009236">
    <property type="term" value="P:cobalamin biosynthetic process"/>
    <property type="evidence" value="ECO:0007669"/>
    <property type="project" value="UniProtKB-UniRule"/>
</dbReference>
<dbReference type="PANTHER" id="PTHR44119">
    <property type="entry name" value="MAGNESIUM-CHELATASE SUBUNIT CHLH, CHLOROPLASTIC"/>
    <property type="match status" value="1"/>
</dbReference>
<gene>
    <name evidence="4" type="ORF">FHS74_004379</name>
</gene>
<feature type="domain" description="CobN/magnesium chelatase" evidence="3">
    <location>
        <begin position="141"/>
        <end position="1210"/>
    </location>
</feature>
<dbReference type="InterPro" id="IPR011953">
    <property type="entry name" value="Cobalto_CobN"/>
</dbReference>
<organism evidence="4 5">
    <name type="scientific">Nitrospirillum iridis</name>
    <dbReference type="NCBI Taxonomy" id="765888"/>
    <lineage>
        <taxon>Bacteria</taxon>
        <taxon>Pseudomonadati</taxon>
        <taxon>Pseudomonadota</taxon>
        <taxon>Alphaproteobacteria</taxon>
        <taxon>Rhodospirillales</taxon>
        <taxon>Azospirillaceae</taxon>
        <taxon>Nitrospirillum</taxon>
    </lineage>
</organism>
<dbReference type="Proteomes" id="UP000539175">
    <property type="component" value="Unassembled WGS sequence"/>
</dbReference>
<accession>A0A7X0B103</accession>
<dbReference type="EC" id="6.6.1.2" evidence="1"/>
<reference evidence="4 5" key="1">
    <citation type="submission" date="2020-08" db="EMBL/GenBank/DDBJ databases">
        <title>Genomic Encyclopedia of Type Strains, Phase IV (KMG-IV): sequencing the most valuable type-strain genomes for metagenomic binning, comparative biology and taxonomic classification.</title>
        <authorList>
            <person name="Goeker M."/>
        </authorList>
    </citation>
    <scope>NUCLEOTIDE SEQUENCE [LARGE SCALE GENOMIC DNA]</scope>
    <source>
        <strain evidence="4 5">DSM 22198</strain>
    </source>
</reference>
<evidence type="ECO:0000256" key="2">
    <source>
        <dbReference type="SAM" id="MobiDB-lite"/>
    </source>
</evidence>
<dbReference type="AlphaFoldDB" id="A0A7X0B103"/>
<keyword evidence="5" id="KW-1185">Reference proteome</keyword>
<dbReference type="RefSeq" id="WP_184805062.1">
    <property type="nucleotide sequence ID" value="NZ_JACIIZ010000013.1"/>
</dbReference>
<proteinExistence type="predicted"/>
<dbReference type="NCBIfam" id="TIGR02257">
    <property type="entry name" value="cobalto_cobN"/>
    <property type="match status" value="1"/>
</dbReference>
<dbReference type="GO" id="GO:0051116">
    <property type="term" value="F:cobaltochelatase activity"/>
    <property type="evidence" value="ECO:0007669"/>
    <property type="project" value="UniProtKB-UniRule"/>
</dbReference>
<dbReference type="CDD" id="cd10150">
    <property type="entry name" value="CobN_like"/>
    <property type="match status" value="1"/>
</dbReference>
<evidence type="ECO:0000313" key="4">
    <source>
        <dbReference type="EMBL" id="MBB6253803.1"/>
    </source>
</evidence>
<dbReference type="PANTHER" id="PTHR44119:SF4">
    <property type="entry name" value="AEROBIC COBALTOCHELATASE SUBUNIT COBN"/>
    <property type="match status" value="1"/>
</dbReference>
<keyword evidence="4" id="KW-0436">Ligase</keyword>
<sequence length="1224" mass="128952">MHLLPTQAEDLLASPQAEDLGQTPAEVVLLSFSDSDLSAVAAAYHAVGEVAWRPTLRLANLSRLGHPLSVDLYVEAVVAKARLVVMRLNGGTAYWRYGLEQVAETCRARGIALAVLPGEAKADPGLDAACTLEMPVAHRLWRCFVEGGPENMARLLAQAARLLGRQPPADLAAGEPAPLPRHGRHDGWRPALPAAGPPAALVFYRSHLQAGNLAALHALADALARRGLVPHLFYAASLKEAAAASWLAEELAALRPAVVLNATAFSARQGATDASPLDAADVPVLQAVLSTSTEALWEKARAGLGPADLAMNIVLPEMDGRLAGPAIAFKAAADWDPALEYAPMISRPRADRVDALADKAAAWARLAATPRGERRVALVLSDYPARGGTGLALGLDTPASTLAMLRALAGTGYHAPGLPADGAALMATLRHPAHDAPSLSLADYTLLMGPAALAAISDRWGPPAADPLAHGDVLRFRVLACGNLLVAVQPSRGHGALDSAAHHDPDTPPSHGYAAFHLWLRHVVDVHALVQVGAHGTLEWLPGKAVALSADCWPERLAGPLPVLYPYIATNPGEGVQARRRLGAVLVGHLPPPPAPAGLHGDLAALEQALDEYAQAQSLDPRRLPTLRDRIRDLAWQAGVTRDLNLPEDLEGEESLARLDAHLCDIKEMQIRDGLHVFGAAPDPAAQAAFLAAIGRFPRRAQPSQPEALARDLGLTGTLEELFGGDAAAPWSHPLPPLLAAQVGVPPTCGRVRAALDGLARDLVAGHIVPDPEWTKTTLGLAALHAEVAPPLAASGPAEMAALLAGLDGRFVAPGPGGSPARGRADVLPTGRNLYAIDPRAVPTPSAWALGWKGADAVLTRHLQDQGDWPRQLVVDCWGSPTLRTGGEELAQALALMGVRPLWEAGSGRVTGMEVLPATVLGRPRVDVTLRISGLFRDMFPTQLALFDQAARKVAGLDEADDVNPLAAAARADRTALVASGLAAETATRQATARIFGAAPGGYGTGLTQRLTTGDWQVRDQLGAAYLDSGCHAYGPDLDGVALPALFRRRVGLADALVHIQDQRETDVLDNDGMTQFEGGFAAAAGLLGGTPILYHVDSAEPERIVPRTLAEEAARVVRGRAVNPRWIAGQRRHGHSGAANLARTVDGAVDLAALAGAVRSHQVDSLYDAYVADAETWAWLADSNPDAARQILDRLAEALRRGLWHPRRNSTPDDLTRLREELA</sequence>
<feature type="region of interest" description="Disordered" evidence="2">
    <location>
        <begin position="171"/>
        <end position="190"/>
    </location>
</feature>
<dbReference type="InterPro" id="IPR003672">
    <property type="entry name" value="CobN/Mg_chltase"/>
</dbReference>
<dbReference type="Pfam" id="PF02514">
    <property type="entry name" value="CobN-Mg_chel"/>
    <property type="match status" value="1"/>
</dbReference>
<name>A0A7X0B103_9PROT</name>
<protein>
    <recommendedName>
        <fullName evidence="1">Cobaltochelatase subunit CobN</fullName>
        <ecNumber evidence="1">6.6.1.2</ecNumber>
    </recommendedName>
</protein>
<evidence type="ECO:0000313" key="5">
    <source>
        <dbReference type="Proteomes" id="UP000539175"/>
    </source>
</evidence>
<dbReference type="EMBL" id="JACIIZ010000013">
    <property type="protein sequence ID" value="MBB6253803.1"/>
    <property type="molecule type" value="Genomic_DNA"/>
</dbReference>
<evidence type="ECO:0000256" key="1">
    <source>
        <dbReference type="NCBIfam" id="TIGR02257"/>
    </source>
</evidence>
<comment type="caution">
    <text evidence="4">The sequence shown here is derived from an EMBL/GenBank/DDBJ whole genome shotgun (WGS) entry which is preliminary data.</text>
</comment>
<dbReference type="NCBIfam" id="NF008973">
    <property type="entry name" value="PRK12321.1"/>
    <property type="match status" value="1"/>
</dbReference>
<evidence type="ECO:0000259" key="3">
    <source>
        <dbReference type="Pfam" id="PF02514"/>
    </source>
</evidence>